<dbReference type="KEGG" id="bpb:bpr_I0885"/>
<organism evidence="2 3">
    <name type="scientific">Butyrivibrio proteoclasticus (strain ATCC 51982 / DSM 14932 / B316)</name>
    <name type="common">Clostridium proteoclasticum</name>
    <dbReference type="NCBI Taxonomy" id="515622"/>
    <lineage>
        <taxon>Bacteria</taxon>
        <taxon>Bacillati</taxon>
        <taxon>Bacillota</taxon>
        <taxon>Clostridia</taxon>
        <taxon>Lachnospirales</taxon>
        <taxon>Lachnospiraceae</taxon>
        <taxon>Butyrivibrio</taxon>
    </lineage>
</organism>
<dbReference type="Pfam" id="PF18813">
    <property type="entry name" value="PBECR4"/>
    <property type="match status" value="1"/>
</dbReference>
<gene>
    <name evidence="2" type="ordered locus">bpr_I0885</name>
</gene>
<dbReference type="eggNOG" id="ENOG50331NC">
    <property type="taxonomic scope" value="Bacteria"/>
</dbReference>
<dbReference type="EMBL" id="CP001810">
    <property type="protein sequence ID" value="ADL33627.1"/>
    <property type="molecule type" value="Genomic_DNA"/>
</dbReference>
<evidence type="ECO:0000259" key="1">
    <source>
        <dbReference type="Pfam" id="PF18813"/>
    </source>
</evidence>
<keyword evidence="3" id="KW-1185">Reference proteome</keyword>
<dbReference type="InterPro" id="IPR041420">
    <property type="entry name" value="PBECR4"/>
</dbReference>
<dbReference type="Proteomes" id="UP000001299">
    <property type="component" value="Chromosome 1"/>
</dbReference>
<protein>
    <recommendedName>
        <fullName evidence="1">Phage-Barnase-EndoU-ColicinE5/D-RelE like nuclease 4 domain-containing protein</fullName>
    </recommendedName>
</protein>
<reference evidence="2 3" key="1">
    <citation type="journal article" date="2010" name="PLoS ONE">
        <title>The glycobiome of the rumen bacterium Butyrivibrio proteoclasticus B316(T) highlights adaptation to a polysaccharide-rich environment.</title>
        <authorList>
            <person name="Kelly W.J."/>
            <person name="Leahy S.C."/>
            <person name="Altermann E."/>
            <person name="Yeoman C.J."/>
            <person name="Dunne J.C."/>
            <person name="Kong Z."/>
            <person name="Pacheco D.M."/>
            <person name="Li D."/>
            <person name="Noel S.J."/>
            <person name="Moon C.D."/>
            <person name="Cookson A.L."/>
            <person name="Attwood G.T."/>
        </authorList>
    </citation>
    <scope>NUCLEOTIDE SEQUENCE [LARGE SCALE GENOMIC DNA]</scope>
    <source>
        <strain evidence="3">ATCC 51982 / DSM 14932 / B316</strain>
    </source>
</reference>
<dbReference type="HOGENOM" id="CLU_118498_0_0_9"/>
<sequence length="208" mass="24546">MEVYVEVVNKIKKNADAYNNLLGIDYYFCLGYKGKGFEVRVHFSKEEFHHLEGIGQLRDLKIHSESGNRTFDMALAGDVLEDELKKSHFYQSGCVQNKVDYLYLLERIFDEDNIVFRFRKSMKGSGKIEAELFLTSELENGQFFVYLDRVEESDEEYYCRSFVANPEFDRTQGHVKLTTLWKEKINLETGERTVLYRYKDFSPDQLNM</sequence>
<dbReference type="AlphaFoldDB" id="E0S1F2"/>
<name>E0S1F2_BUTPB</name>
<feature type="domain" description="Phage-Barnase-EndoU-ColicinE5/D-RelE like nuclease 4" evidence="1">
    <location>
        <begin position="10"/>
        <end position="198"/>
    </location>
</feature>
<accession>E0S1F2</accession>
<evidence type="ECO:0000313" key="2">
    <source>
        <dbReference type="EMBL" id="ADL33627.1"/>
    </source>
</evidence>
<evidence type="ECO:0000313" key="3">
    <source>
        <dbReference type="Proteomes" id="UP000001299"/>
    </source>
</evidence>
<proteinExistence type="predicted"/>